<feature type="domain" description="Class II Histidinyl-tRNA synthetase (HisRS)-like catalytic core" evidence="11">
    <location>
        <begin position="10"/>
        <end position="313"/>
    </location>
</feature>
<dbReference type="Proteomes" id="UP000214610">
    <property type="component" value="Unassembled WGS sequence"/>
</dbReference>
<dbReference type="Pfam" id="PF13393">
    <property type="entry name" value="tRNA-synt_His"/>
    <property type="match status" value="1"/>
</dbReference>
<keyword evidence="13" id="KW-1185">Reference proteome</keyword>
<keyword evidence="12" id="KW-0328">Glycosyltransferase</keyword>
<dbReference type="GO" id="GO:0006427">
    <property type="term" value="P:histidyl-tRNA aminoacylation"/>
    <property type="evidence" value="ECO:0007669"/>
    <property type="project" value="TreeGrafter"/>
</dbReference>
<evidence type="ECO:0000256" key="5">
    <source>
        <dbReference type="ARBA" id="ARBA00020397"/>
    </source>
</evidence>
<dbReference type="EMBL" id="NHMP01000001">
    <property type="protein sequence ID" value="OXE50825.1"/>
    <property type="molecule type" value="Genomic_DNA"/>
</dbReference>
<dbReference type="AlphaFoldDB" id="A0A227KS40"/>
<comment type="similarity">
    <text evidence="3 9">Belongs to the class-II aminoacyl-tRNA synthetase family. HisZ subfamily.</text>
</comment>
<evidence type="ECO:0000256" key="6">
    <source>
        <dbReference type="ARBA" id="ARBA00022490"/>
    </source>
</evidence>
<gene>
    <name evidence="9" type="primary">hisZ</name>
    <name evidence="12" type="ORF">ADH67_00540</name>
</gene>
<evidence type="ECO:0000259" key="11">
    <source>
        <dbReference type="Pfam" id="PF13393"/>
    </source>
</evidence>
<dbReference type="PANTHER" id="PTHR43707:SF1">
    <property type="entry name" value="HISTIDINE--TRNA LIGASE, MITOCHONDRIAL-RELATED"/>
    <property type="match status" value="1"/>
</dbReference>
<dbReference type="GO" id="GO:0000105">
    <property type="term" value="P:L-histidine biosynthetic process"/>
    <property type="evidence" value="ECO:0007669"/>
    <property type="project" value="UniProtKB-UniRule"/>
</dbReference>
<dbReference type="SUPFAM" id="SSF55681">
    <property type="entry name" value="Class II aaRS and biotin synthetases"/>
    <property type="match status" value="1"/>
</dbReference>
<name>A0A227KS40_9BURK</name>
<dbReference type="RefSeq" id="WP_066590672.1">
    <property type="nucleotide sequence ID" value="NZ_CAJTBZ010000001.1"/>
</dbReference>
<accession>A0A227KS40</accession>
<dbReference type="PANTHER" id="PTHR43707">
    <property type="entry name" value="HISTIDYL-TRNA SYNTHETASE"/>
    <property type="match status" value="1"/>
</dbReference>
<reference evidence="13" key="1">
    <citation type="submission" date="2017-05" db="EMBL/GenBank/DDBJ databases">
        <title>Improved OligoMM genomes.</title>
        <authorList>
            <person name="Garzetti D."/>
        </authorList>
    </citation>
    <scope>NUCLEOTIDE SEQUENCE [LARGE SCALE GENOMIC DNA]</scope>
    <source>
        <strain evidence="13">YL45</strain>
    </source>
</reference>
<comment type="function">
    <text evidence="8 9">Required for the first step of histidine biosynthesis. May allow the feedback regulation of ATP phosphoribosyltransferase activity by histidine.</text>
</comment>
<dbReference type="GeneID" id="78363010"/>
<evidence type="ECO:0000256" key="4">
    <source>
        <dbReference type="ARBA" id="ARBA00011496"/>
    </source>
</evidence>
<evidence type="ECO:0000256" key="2">
    <source>
        <dbReference type="ARBA" id="ARBA00004667"/>
    </source>
</evidence>
<sequence length="387" mass="44066">MSVWLLPENIADMLPREAREIERLRETFLKLTKSHGCEMVKPPMIEYVDSLLTGTGNDLDLRTFKIVDQSSGKMLGFRADMTPQIARIDAHILNREGISRLSYAGSLLHARPLHPVASRQPYVAGVELFGSTSSASDIEVLNLALECLKAFGLKDIHLDIGHVFVVKAIVERDPNCEKVMPKILYALKHKDRSALEELSGVIEDSTIDALRKIMRMFGGIEVLDEIEKEFSDYPLILQTIEQLKWIADRCIADKLSFDFSDVHGYQYLTGITFGVTIPQRYQAVLRGGRYDSIGAKFGRNRPAVGFTLYLREIAQVLPTKRPYAVMAPWDDGDKALNEAIRKLREEDRIVVQILPEDRIESLEESFRLDEELIKEDGEWKVVRRYTK</sequence>
<comment type="subunit">
    <text evidence="4 9">Heteromultimer composed of HisG and HisZ subunits.</text>
</comment>
<evidence type="ECO:0000256" key="3">
    <source>
        <dbReference type="ARBA" id="ARBA00005539"/>
    </source>
</evidence>
<dbReference type="HAMAP" id="MF_00125">
    <property type="entry name" value="HisZ"/>
    <property type="match status" value="1"/>
</dbReference>
<keyword evidence="6 9" id="KW-0963">Cytoplasm</keyword>
<evidence type="ECO:0000256" key="1">
    <source>
        <dbReference type="ARBA" id="ARBA00004496"/>
    </source>
</evidence>
<comment type="caution">
    <text evidence="12">The sequence shown here is derived from an EMBL/GenBank/DDBJ whole genome shotgun (WGS) entry which is preliminary data.</text>
</comment>
<comment type="subcellular location">
    <subcellularLocation>
        <location evidence="1 9">Cytoplasm</location>
    </subcellularLocation>
</comment>
<dbReference type="InterPro" id="IPR004516">
    <property type="entry name" value="HisRS/HisZ"/>
</dbReference>
<keyword evidence="7 9" id="KW-0368">Histidine biosynthesis</keyword>
<dbReference type="InterPro" id="IPR045864">
    <property type="entry name" value="aa-tRNA-synth_II/BPL/LPL"/>
</dbReference>
<dbReference type="InterPro" id="IPR004517">
    <property type="entry name" value="HisZ"/>
</dbReference>
<feature type="binding site" evidence="10">
    <location>
        <begin position="80"/>
        <end position="82"/>
    </location>
    <ligand>
        <name>L-histidine</name>
        <dbReference type="ChEBI" id="CHEBI:57595"/>
    </ligand>
</feature>
<evidence type="ECO:0000256" key="7">
    <source>
        <dbReference type="ARBA" id="ARBA00023102"/>
    </source>
</evidence>
<evidence type="ECO:0000313" key="13">
    <source>
        <dbReference type="Proteomes" id="UP000214610"/>
    </source>
</evidence>
<dbReference type="GO" id="GO:0016757">
    <property type="term" value="F:glycosyltransferase activity"/>
    <property type="evidence" value="ECO:0007669"/>
    <property type="project" value="UniProtKB-KW"/>
</dbReference>
<feature type="binding site" evidence="10">
    <location>
        <position position="127"/>
    </location>
    <ligand>
        <name>L-histidine</name>
        <dbReference type="ChEBI" id="CHEBI:57595"/>
    </ligand>
</feature>
<protein>
    <recommendedName>
        <fullName evidence="5 9">ATP phosphoribosyltransferase regulatory subunit</fullName>
    </recommendedName>
</protein>
<organism evidence="12 13">
    <name type="scientific">Turicimonas muris</name>
    <dbReference type="NCBI Taxonomy" id="1796652"/>
    <lineage>
        <taxon>Bacteria</taxon>
        <taxon>Pseudomonadati</taxon>
        <taxon>Pseudomonadota</taxon>
        <taxon>Betaproteobacteria</taxon>
        <taxon>Burkholderiales</taxon>
        <taxon>Sutterellaceae</taxon>
        <taxon>Turicimonas</taxon>
    </lineage>
</organism>
<comment type="miscellaneous">
    <text evidence="9">This function is generally fulfilled by the C-terminal part of HisG, which is missing in some bacteria such as this one.</text>
</comment>
<evidence type="ECO:0000256" key="8">
    <source>
        <dbReference type="ARBA" id="ARBA00025246"/>
    </source>
</evidence>
<dbReference type="Gene3D" id="3.30.930.10">
    <property type="entry name" value="Bira Bifunctional Protein, Domain 2"/>
    <property type="match status" value="1"/>
</dbReference>
<comment type="pathway">
    <text evidence="2 9">Amino-acid biosynthesis; L-histidine biosynthesis; L-histidine from 5-phospho-alpha-D-ribose 1-diphosphate: step 1/9.</text>
</comment>
<dbReference type="NCBIfam" id="NF009086">
    <property type="entry name" value="PRK12421.1"/>
    <property type="match status" value="1"/>
</dbReference>
<dbReference type="NCBIfam" id="NF008935">
    <property type="entry name" value="PRK12292.1-1"/>
    <property type="match status" value="1"/>
</dbReference>
<dbReference type="PIRSF" id="PIRSF001549">
    <property type="entry name" value="His-tRNA_synth"/>
    <property type="match status" value="1"/>
</dbReference>
<dbReference type="InterPro" id="IPR041715">
    <property type="entry name" value="HisRS-like_core"/>
</dbReference>
<evidence type="ECO:0000313" key="12">
    <source>
        <dbReference type="EMBL" id="OXE50825.1"/>
    </source>
</evidence>
<dbReference type="GO" id="GO:0004821">
    <property type="term" value="F:histidine-tRNA ligase activity"/>
    <property type="evidence" value="ECO:0007669"/>
    <property type="project" value="TreeGrafter"/>
</dbReference>
<evidence type="ECO:0000256" key="9">
    <source>
        <dbReference type="HAMAP-Rule" id="MF_00125"/>
    </source>
</evidence>
<dbReference type="GO" id="GO:0005737">
    <property type="term" value="C:cytoplasm"/>
    <property type="evidence" value="ECO:0007669"/>
    <property type="project" value="UniProtKB-SubCell"/>
</dbReference>
<keyword evidence="9" id="KW-0028">Amino-acid biosynthesis</keyword>
<keyword evidence="12" id="KW-0808">Transferase</keyword>
<dbReference type="UniPathway" id="UPA00031">
    <property type="reaction ID" value="UER00006"/>
</dbReference>
<evidence type="ECO:0000256" key="10">
    <source>
        <dbReference type="PIRSR" id="PIRSR001549-1"/>
    </source>
</evidence>
<proteinExistence type="inferred from homology"/>